<reference evidence="9 10" key="1">
    <citation type="journal article" date="2014" name="Nat. Commun.">
        <title>Klebsormidium flaccidum genome reveals primary factors for plant terrestrial adaptation.</title>
        <authorList>
            <person name="Hori K."/>
            <person name="Maruyama F."/>
            <person name="Fujisawa T."/>
            <person name="Togashi T."/>
            <person name="Yamamoto N."/>
            <person name="Seo M."/>
            <person name="Sato S."/>
            <person name="Yamada T."/>
            <person name="Mori H."/>
            <person name="Tajima N."/>
            <person name="Moriyama T."/>
            <person name="Ikeuchi M."/>
            <person name="Watanabe M."/>
            <person name="Wada H."/>
            <person name="Kobayashi K."/>
            <person name="Saito M."/>
            <person name="Masuda T."/>
            <person name="Sasaki-Sekimoto Y."/>
            <person name="Mashiguchi K."/>
            <person name="Awai K."/>
            <person name="Shimojima M."/>
            <person name="Masuda S."/>
            <person name="Iwai M."/>
            <person name="Nobusawa T."/>
            <person name="Narise T."/>
            <person name="Kondo S."/>
            <person name="Saito H."/>
            <person name="Sato R."/>
            <person name="Murakawa M."/>
            <person name="Ihara Y."/>
            <person name="Oshima-Yamada Y."/>
            <person name="Ohtaka K."/>
            <person name="Satoh M."/>
            <person name="Sonobe K."/>
            <person name="Ishii M."/>
            <person name="Ohtani R."/>
            <person name="Kanamori-Sato M."/>
            <person name="Honoki R."/>
            <person name="Miyazaki D."/>
            <person name="Mochizuki H."/>
            <person name="Umetsu J."/>
            <person name="Higashi K."/>
            <person name="Shibata D."/>
            <person name="Kamiya Y."/>
            <person name="Sato N."/>
            <person name="Nakamura Y."/>
            <person name="Tabata S."/>
            <person name="Ida S."/>
            <person name="Kurokawa K."/>
            <person name="Ohta H."/>
        </authorList>
    </citation>
    <scope>NUCLEOTIDE SEQUENCE [LARGE SCALE GENOMIC DNA]</scope>
    <source>
        <strain evidence="9 10">NIES-2285</strain>
    </source>
</reference>
<dbReference type="Gene3D" id="1.10.340.70">
    <property type="match status" value="1"/>
</dbReference>
<evidence type="ECO:0000313" key="9">
    <source>
        <dbReference type="EMBL" id="GAQ92139.1"/>
    </source>
</evidence>
<feature type="domain" description="Reverse transcriptase" evidence="8">
    <location>
        <begin position="69"/>
        <end position="248"/>
    </location>
</feature>
<evidence type="ECO:0000256" key="5">
    <source>
        <dbReference type="ARBA" id="ARBA00022759"/>
    </source>
</evidence>
<dbReference type="EMBL" id="DF237880">
    <property type="protein sequence ID" value="GAQ92139.1"/>
    <property type="molecule type" value="Genomic_DNA"/>
</dbReference>
<organism evidence="9 10">
    <name type="scientific">Klebsormidium nitens</name>
    <name type="common">Green alga</name>
    <name type="synonym">Ulothrix nitens</name>
    <dbReference type="NCBI Taxonomy" id="105231"/>
    <lineage>
        <taxon>Eukaryota</taxon>
        <taxon>Viridiplantae</taxon>
        <taxon>Streptophyta</taxon>
        <taxon>Klebsormidiophyceae</taxon>
        <taxon>Klebsormidiales</taxon>
        <taxon>Klebsormidiaceae</taxon>
        <taxon>Klebsormidium</taxon>
    </lineage>
</organism>
<dbReference type="Proteomes" id="UP000054558">
    <property type="component" value="Unassembled WGS sequence"/>
</dbReference>
<evidence type="ECO:0000256" key="2">
    <source>
        <dbReference type="ARBA" id="ARBA00022679"/>
    </source>
</evidence>
<dbReference type="Pfam" id="PF17921">
    <property type="entry name" value="Integrase_H2C2"/>
    <property type="match status" value="1"/>
</dbReference>
<dbReference type="InterPro" id="IPR043502">
    <property type="entry name" value="DNA/RNA_pol_sf"/>
</dbReference>
<name>A0A1Y1IRL0_KLENI</name>
<keyword evidence="5" id="KW-0255">Endonuclease</keyword>
<dbReference type="GO" id="GO:0003964">
    <property type="term" value="F:RNA-directed DNA polymerase activity"/>
    <property type="evidence" value="ECO:0007669"/>
    <property type="project" value="UniProtKB-KW"/>
</dbReference>
<dbReference type="PANTHER" id="PTHR37984">
    <property type="entry name" value="PROTEIN CBG26694"/>
    <property type="match status" value="1"/>
</dbReference>
<keyword evidence="1" id="KW-0645">Protease</keyword>
<evidence type="ECO:0000313" key="10">
    <source>
        <dbReference type="Proteomes" id="UP000054558"/>
    </source>
</evidence>
<dbReference type="Pfam" id="PF00078">
    <property type="entry name" value="RVT_1"/>
    <property type="match status" value="1"/>
</dbReference>
<dbReference type="GO" id="GO:0004519">
    <property type="term" value="F:endonuclease activity"/>
    <property type="evidence" value="ECO:0007669"/>
    <property type="project" value="UniProtKB-KW"/>
</dbReference>
<dbReference type="GO" id="GO:0008233">
    <property type="term" value="F:peptidase activity"/>
    <property type="evidence" value="ECO:0007669"/>
    <property type="project" value="UniProtKB-KW"/>
</dbReference>
<keyword evidence="4" id="KW-0540">Nuclease</keyword>
<evidence type="ECO:0000256" key="3">
    <source>
        <dbReference type="ARBA" id="ARBA00022695"/>
    </source>
</evidence>
<dbReference type="Gene3D" id="3.30.70.270">
    <property type="match status" value="1"/>
</dbReference>
<keyword evidence="10" id="KW-1185">Reference proteome</keyword>
<dbReference type="FunFam" id="3.10.10.10:FF:000007">
    <property type="entry name" value="Retrovirus-related Pol polyprotein from transposon 17.6-like Protein"/>
    <property type="match status" value="1"/>
</dbReference>
<evidence type="ECO:0000256" key="7">
    <source>
        <dbReference type="ARBA" id="ARBA00022918"/>
    </source>
</evidence>
<keyword evidence="2" id="KW-0808">Transferase</keyword>
<evidence type="ECO:0000256" key="1">
    <source>
        <dbReference type="ARBA" id="ARBA00022670"/>
    </source>
</evidence>
<accession>A0A1Y1IRL0</accession>
<keyword evidence="7" id="KW-0695">RNA-directed DNA polymerase</keyword>
<dbReference type="OMA" id="CYSCERI"/>
<dbReference type="GO" id="GO:0006508">
    <property type="term" value="P:proteolysis"/>
    <property type="evidence" value="ECO:0007669"/>
    <property type="project" value="UniProtKB-KW"/>
</dbReference>
<evidence type="ECO:0000256" key="6">
    <source>
        <dbReference type="ARBA" id="ARBA00022801"/>
    </source>
</evidence>
<dbReference type="CDD" id="cd01647">
    <property type="entry name" value="RT_LTR"/>
    <property type="match status" value="1"/>
</dbReference>
<keyword evidence="3" id="KW-0548">Nucleotidyltransferase</keyword>
<dbReference type="PROSITE" id="PS50878">
    <property type="entry name" value="RT_POL"/>
    <property type="match status" value="1"/>
</dbReference>
<dbReference type="PANTHER" id="PTHR37984:SF5">
    <property type="entry name" value="PROTEIN NYNRIN-LIKE"/>
    <property type="match status" value="1"/>
</dbReference>
<dbReference type="Gene3D" id="3.10.10.10">
    <property type="entry name" value="HIV Type 1 Reverse Transcriptase, subunit A, domain 1"/>
    <property type="match status" value="1"/>
</dbReference>
<protein>
    <submittedName>
        <fullName evidence="9">Putative retrotransposon protein</fullName>
    </submittedName>
</protein>
<sequence>MHRNTSVANDLGLNIRTFFPQDLPGTLPPDRGMLFHIETLPGASPVNRPIYRLSPSELEELRRTLDDLLAKGFIRPSNSPWGAPVLFAPKKDRGLRFCIDYRRLNKQTVKNAYPLPRADDLIDQLHGAKFFSKIDMRSGYWQIPIHPDDVTKTAFRTRYGHFEWLVLPFGLTNAPAAFVDLMHTVFPDLLDQGVVIFLDDILIYSDSAEEHERLLREVFTRLRTHALYAKESKCELWRTEVTFLGHVINVEGVSMEACKVAAITAWPQPQDPGDIRSFLGKGASTLYRTPSQGARTTSLNLPLTNMFLLQCLIPDRAFLTDVRLATTADLYAQMVVSRMVLADTAFESFSLHDGLLYNSDRLYIPPVPVLRTRVLRTNPDCNASAHLGMDKTEELVARTFYWPDLQADVRRYIRTCDACQRNKPRNRRPGGLLQPLPIPQERWEQISMDLIVGLPKTTRGNSGIDVFVDRLS</sequence>
<dbReference type="InterPro" id="IPR000477">
    <property type="entry name" value="RT_dom"/>
</dbReference>
<dbReference type="InterPro" id="IPR043128">
    <property type="entry name" value="Rev_trsase/Diguanyl_cyclase"/>
</dbReference>
<gene>
    <name evidence="9" type="ORF">KFL_009310040</name>
</gene>
<dbReference type="AlphaFoldDB" id="A0A1Y1IRL0"/>
<evidence type="ECO:0000259" key="8">
    <source>
        <dbReference type="PROSITE" id="PS50878"/>
    </source>
</evidence>
<dbReference type="FunFam" id="1.10.340.70:FF:000001">
    <property type="entry name" value="Retrovirus-related Pol polyprotein from transposon gypsy-like Protein"/>
    <property type="match status" value="1"/>
</dbReference>
<dbReference type="OrthoDB" id="2431547at2759"/>
<evidence type="ECO:0000256" key="4">
    <source>
        <dbReference type="ARBA" id="ARBA00022722"/>
    </source>
</evidence>
<dbReference type="SUPFAM" id="SSF56672">
    <property type="entry name" value="DNA/RNA polymerases"/>
    <property type="match status" value="1"/>
</dbReference>
<dbReference type="InterPro" id="IPR041588">
    <property type="entry name" value="Integrase_H2C2"/>
</dbReference>
<dbReference type="InterPro" id="IPR050951">
    <property type="entry name" value="Retrovirus_Pol_polyprotein"/>
</dbReference>
<dbReference type="STRING" id="105231.A0A1Y1IRL0"/>
<keyword evidence="6" id="KW-0378">Hydrolase</keyword>
<proteinExistence type="predicted"/>